<evidence type="ECO:0000256" key="5">
    <source>
        <dbReference type="ARBA" id="ARBA00022989"/>
    </source>
</evidence>
<comment type="caution">
    <text evidence="9">The sequence shown here is derived from an EMBL/GenBank/DDBJ whole genome shotgun (WGS) entry which is preliminary data.</text>
</comment>
<name>A0ABN1NPV5_9ACTN</name>
<feature type="transmembrane region" description="Helical" evidence="7">
    <location>
        <begin position="107"/>
        <end position="127"/>
    </location>
</feature>
<proteinExistence type="inferred from homology"/>
<sequence length="147" mass="14429">MPGVADVRSPYADASAVSKDGTIGYATVTLEGKAEAVAKEDITKIIDTAGDVRTGGLQVELGGEAVRGAEDKGSPTAELAGIVAAVVILGLLFGSVVAAAVPLITALFAVGGALGLIVIASHVFTIADFTPPSRCSSGSASASTTPC</sequence>
<accession>A0ABN1NPV5</accession>
<dbReference type="EMBL" id="BAAAID010000001">
    <property type="protein sequence ID" value="GAA0914246.1"/>
    <property type="molecule type" value="Genomic_DNA"/>
</dbReference>
<keyword evidence="6 7" id="KW-0472">Membrane</keyword>
<organism evidence="9 10">
    <name type="scientific">Streptomyces rhizosphaericus</name>
    <dbReference type="NCBI Taxonomy" id="114699"/>
    <lineage>
        <taxon>Bacteria</taxon>
        <taxon>Bacillati</taxon>
        <taxon>Actinomycetota</taxon>
        <taxon>Actinomycetes</taxon>
        <taxon>Kitasatosporales</taxon>
        <taxon>Streptomycetaceae</taxon>
        <taxon>Streptomyces</taxon>
        <taxon>Streptomyces violaceusniger group</taxon>
    </lineage>
</organism>
<evidence type="ECO:0000256" key="3">
    <source>
        <dbReference type="ARBA" id="ARBA00022475"/>
    </source>
</evidence>
<comment type="subcellular location">
    <subcellularLocation>
        <location evidence="1">Cell membrane</location>
        <topology evidence="1">Multi-pass membrane protein</topology>
    </subcellularLocation>
</comment>
<evidence type="ECO:0000256" key="2">
    <source>
        <dbReference type="ARBA" id="ARBA00010157"/>
    </source>
</evidence>
<evidence type="ECO:0000256" key="7">
    <source>
        <dbReference type="SAM" id="Phobius"/>
    </source>
</evidence>
<gene>
    <name evidence="9" type="ORF">GCM10009575_000040</name>
</gene>
<dbReference type="PANTHER" id="PTHR33406:SF11">
    <property type="entry name" value="MEMBRANE PROTEIN SCO6666-RELATED"/>
    <property type="match status" value="1"/>
</dbReference>
<evidence type="ECO:0000259" key="8">
    <source>
        <dbReference type="Pfam" id="PF03176"/>
    </source>
</evidence>
<dbReference type="SUPFAM" id="SSF82866">
    <property type="entry name" value="Multidrug efflux transporter AcrB transmembrane domain"/>
    <property type="match status" value="1"/>
</dbReference>
<dbReference type="PANTHER" id="PTHR33406">
    <property type="entry name" value="MEMBRANE PROTEIN MJ1562-RELATED"/>
    <property type="match status" value="1"/>
</dbReference>
<reference evidence="9 10" key="1">
    <citation type="journal article" date="2019" name="Int. J. Syst. Evol. Microbiol.">
        <title>The Global Catalogue of Microorganisms (GCM) 10K type strain sequencing project: providing services to taxonomists for standard genome sequencing and annotation.</title>
        <authorList>
            <consortium name="The Broad Institute Genomics Platform"/>
            <consortium name="The Broad Institute Genome Sequencing Center for Infectious Disease"/>
            <person name="Wu L."/>
            <person name="Ma J."/>
        </authorList>
    </citation>
    <scope>NUCLEOTIDE SEQUENCE [LARGE SCALE GENOMIC DNA]</scope>
    <source>
        <strain evidence="9 10">JCM 11444</strain>
    </source>
</reference>
<dbReference type="Pfam" id="PF03176">
    <property type="entry name" value="MMPL"/>
    <property type="match status" value="1"/>
</dbReference>
<dbReference type="Gene3D" id="1.20.1640.10">
    <property type="entry name" value="Multidrug efflux transporter AcrB transmembrane domain"/>
    <property type="match status" value="1"/>
</dbReference>
<evidence type="ECO:0000313" key="9">
    <source>
        <dbReference type="EMBL" id="GAA0914246.1"/>
    </source>
</evidence>
<protein>
    <recommendedName>
        <fullName evidence="8">Membrane transport protein MMPL domain-containing protein</fullName>
    </recommendedName>
</protein>
<feature type="domain" description="Membrane transport protein MMPL" evidence="8">
    <location>
        <begin position="6"/>
        <end position="130"/>
    </location>
</feature>
<keyword evidence="4 7" id="KW-0812">Transmembrane</keyword>
<dbReference type="Proteomes" id="UP001500418">
    <property type="component" value="Unassembled WGS sequence"/>
</dbReference>
<keyword evidence="3" id="KW-1003">Cell membrane</keyword>
<comment type="similarity">
    <text evidence="2">Belongs to the resistance-nodulation-cell division (RND) (TC 2.A.6) family. MmpL subfamily.</text>
</comment>
<keyword evidence="5 7" id="KW-1133">Transmembrane helix</keyword>
<dbReference type="InterPro" id="IPR050545">
    <property type="entry name" value="Mycobact_MmpL"/>
</dbReference>
<dbReference type="InterPro" id="IPR004869">
    <property type="entry name" value="MMPL_dom"/>
</dbReference>
<feature type="transmembrane region" description="Helical" evidence="7">
    <location>
        <begin position="79"/>
        <end position="101"/>
    </location>
</feature>
<evidence type="ECO:0000313" key="10">
    <source>
        <dbReference type="Proteomes" id="UP001500418"/>
    </source>
</evidence>
<evidence type="ECO:0000256" key="4">
    <source>
        <dbReference type="ARBA" id="ARBA00022692"/>
    </source>
</evidence>
<evidence type="ECO:0000256" key="1">
    <source>
        <dbReference type="ARBA" id="ARBA00004651"/>
    </source>
</evidence>
<evidence type="ECO:0000256" key="6">
    <source>
        <dbReference type="ARBA" id="ARBA00023136"/>
    </source>
</evidence>
<keyword evidence="10" id="KW-1185">Reference proteome</keyword>